<sequence length="168" mass="19603">MKTFLKILVFSFLQSLMACGQQSYEQKLSSLYKNTVPTISPHELDMLRKQSKVLILDTRSAKEFSISHLEGAEFEDYARFDISKYNEIDKSQPIVVYCSVGYRSERIGEKLQKAGFRNVQNLYGGIFQWKNEGKPVINQQNEKTDSVHTYNKQWGKWLEEDKAIKVYE</sequence>
<comment type="caution">
    <text evidence="3">The sequence shown here is derived from an EMBL/GenBank/DDBJ whole genome shotgun (WGS) entry which is preliminary data.</text>
</comment>
<gene>
    <name evidence="3" type="ORF">JKA74_01155</name>
</gene>
<feature type="domain" description="Rhodanese" evidence="2">
    <location>
        <begin position="49"/>
        <end position="138"/>
    </location>
</feature>
<dbReference type="PROSITE" id="PS51257">
    <property type="entry name" value="PROKAR_LIPOPROTEIN"/>
    <property type="match status" value="1"/>
</dbReference>
<feature type="signal peptide" evidence="1">
    <location>
        <begin position="1"/>
        <end position="20"/>
    </location>
</feature>
<keyword evidence="4" id="KW-1185">Reference proteome</keyword>
<keyword evidence="1" id="KW-0732">Signal</keyword>
<dbReference type="PANTHER" id="PTHR43031:SF1">
    <property type="entry name" value="PYRIDINE NUCLEOTIDE-DISULPHIDE OXIDOREDUCTASE"/>
    <property type="match status" value="1"/>
</dbReference>
<dbReference type="Pfam" id="PF00581">
    <property type="entry name" value="Rhodanese"/>
    <property type="match status" value="1"/>
</dbReference>
<dbReference type="CDD" id="cd00158">
    <property type="entry name" value="RHOD"/>
    <property type="match status" value="1"/>
</dbReference>
<dbReference type="Proteomes" id="UP000611723">
    <property type="component" value="Unassembled WGS sequence"/>
</dbReference>
<reference evidence="3" key="1">
    <citation type="submission" date="2021-01" db="EMBL/GenBank/DDBJ databases">
        <title>Marivirga aurantiaca sp. nov., isolated from intertidal surface sediments.</title>
        <authorList>
            <person name="Zhang M."/>
        </authorList>
    </citation>
    <scope>NUCLEOTIDE SEQUENCE</scope>
    <source>
        <strain evidence="3">S37H4</strain>
    </source>
</reference>
<evidence type="ECO:0000313" key="4">
    <source>
        <dbReference type="Proteomes" id="UP000611723"/>
    </source>
</evidence>
<dbReference type="SUPFAM" id="SSF52821">
    <property type="entry name" value="Rhodanese/Cell cycle control phosphatase"/>
    <property type="match status" value="1"/>
</dbReference>
<accession>A0A934WVC8</accession>
<dbReference type="EMBL" id="JAEQBW010000001">
    <property type="protein sequence ID" value="MBK6263625.1"/>
    <property type="molecule type" value="Genomic_DNA"/>
</dbReference>
<dbReference type="InterPro" id="IPR001763">
    <property type="entry name" value="Rhodanese-like_dom"/>
</dbReference>
<evidence type="ECO:0000313" key="3">
    <source>
        <dbReference type="EMBL" id="MBK6263625.1"/>
    </source>
</evidence>
<dbReference type="InterPro" id="IPR050229">
    <property type="entry name" value="GlpE_sulfurtransferase"/>
</dbReference>
<evidence type="ECO:0000259" key="2">
    <source>
        <dbReference type="PROSITE" id="PS50206"/>
    </source>
</evidence>
<dbReference type="NCBIfam" id="NF045521">
    <property type="entry name" value="rhoda_near_glyco"/>
    <property type="match status" value="1"/>
</dbReference>
<dbReference type="InterPro" id="IPR036873">
    <property type="entry name" value="Rhodanese-like_dom_sf"/>
</dbReference>
<dbReference type="RefSeq" id="WP_201429313.1">
    <property type="nucleotide sequence ID" value="NZ_JAEQBW010000001.1"/>
</dbReference>
<dbReference type="PROSITE" id="PS50206">
    <property type="entry name" value="RHODANESE_3"/>
    <property type="match status" value="1"/>
</dbReference>
<proteinExistence type="predicted"/>
<dbReference type="Gene3D" id="3.40.250.10">
    <property type="entry name" value="Rhodanese-like domain"/>
    <property type="match status" value="1"/>
</dbReference>
<feature type="chain" id="PRO_5036816672" evidence="1">
    <location>
        <begin position="21"/>
        <end position="168"/>
    </location>
</feature>
<protein>
    <submittedName>
        <fullName evidence="3">Rhodanese-like domain-containing protein</fullName>
    </submittedName>
</protein>
<dbReference type="SMART" id="SM00450">
    <property type="entry name" value="RHOD"/>
    <property type="match status" value="1"/>
</dbReference>
<dbReference type="PANTHER" id="PTHR43031">
    <property type="entry name" value="FAD-DEPENDENT OXIDOREDUCTASE"/>
    <property type="match status" value="1"/>
</dbReference>
<evidence type="ECO:0000256" key="1">
    <source>
        <dbReference type="SAM" id="SignalP"/>
    </source>
</evidence>
<dbReference type="AlphaFoldDB" id="A0A934WVC8"/>
<name>A0A934WVC8_9BACT</name>
<organism evidence="3 4">
    <name type="scientific">Marivirga aurantiaca</name>
    <dbReference type="NCBI Taxonomy" id="2802615"/>
    <lineage>
        <taxon>Bacteria</taxon>
        <taxon>Pseudomonadati</taxon>
        <taxon>Bacteroidota</taxon>
        <taxon>Cytophagia</taxon>
        <taxon>Cytophagales</taxon>
        <taxon>Marivirgaceae</taxon>
        <taxon>Marivirga</taxon>
    </lineage>
</organism>